<dbReference type="AlphaFoldDB" id="A0A2P2IQC0"/>
<feature type="transmembrane region" description="Helical" evidence="1">
    <location>
        <begin position="23"/>
        <end position="42"/>
    </location>
</feature>
<accession>A0A2P2IQC0</accession>
<keyword evidence="1" id="KW-1133">Transmembrane helix</keyword>
<keyword evidence="1" id="KW-0812">Transmembrane</keyword>
<sequence length="43" mass="4932">MFSRIDSFGGFCDSLSDDTYGNFVVYFPICPIITDLFFNSLYC</sequence>
<keyword evidence="1" id="KW-0472">Membrane</keyword>
<proteinExistence type="predicted"/>
<organism evidence="2">
    <name type="scientific">Rhizophora mucronata</name>
    <name type="common">Asiatic mangrove</name>
    <dbReference type="NCBI Taxonomy" id="61149"/>
    <lineage>
        <taxon>Eukaryota</taxon>
        <taxon>Viridiplantae</taxon>
        <taxon>Streptophyta</taxon>
        <taxon>Embryophyta</taxon>
        <taxon>Tracheophyta</taxon>
        <taxon>Spermatophyta</taxon>
        <taxon>Magnoliopsida</taxon>
        <taxon>eudicotyledons</taxon>
        <taxon>Gunneridae</taxon>
        <taxon>Pentapetalae</taxon>
        <taxon>rosids</taxon>
        <taxon>fabids</taxon>
        <taxon>Malpighiales</taxon>
        <taxon>Rhizophoraceae</taxon>
        <taxon>Rhizophora</taxon>
    </lineage>
</organism>
<name>A0A2P2IQC0_RHIMU</name>
<evidence type="ECO:0000313" key="2">
    <source>
        <dbReference type="EMBL" id="MBW83421.1"/>
    </source>
</evidence>
<protein>
    <submittedName>
        <fullName evidence="2">Uncharacterized protein</fullName>
    </submittedName>
</protein>
<evidence type="ECO:0000256" key="1">
    <source>
        <dbReference type="SAM" id="Phobius"/>
    </source>
</evidence>
<dbReference type="EMBL" id="GGEC01002938">
    <property type="protein sequence ID" value="MBW83421.1"/>
    <property type="molecule type" value="Transcribed_RNA"/>
</dbReference>
<reference evidence="2" key="1">
    <citation type="submission" date="2018-02" db="EMBL/GenBank/DDBJ databases">
        <title>Rhizophora mucronata_Transcriptome.</title>
        <authorList>
            <person name="Meera S.P."/>
            <person name="Sreeshan A."/>
            <person name="Augustine A."/>
        </authorList>
    </citation>
    <scope>NUCLEOTIDE SEQUENCE</scope>
    <source>
        <tissue evidence="2">Leaf</tissue>
    </source>
</reference>